<dbReference type="PANTHER" id="PTHR43115:SF4">
    <property type="entry name" value="DEHYDROGENASE_REDUCTASE SDR FAMILY MEMBER 11"/>
    <property type="match status" value="1"/>
</dbReference>
<dbReference type="Gene3D" id="3.40.50.720">
    <property type="entry name" value="NAD(P)-binding Rossmann-like Domain"/>
    <property type="match status" value="1"/>
</dbReference>
<dbReference type="RefSeq" id="XP_025837715.1">
    <property type="nucleotide sequence ID" value="XM_025981930.1"/>
</dbReference>
<reference evidence="5" key="1">
    <citation type="submission" date="2025-08" db="UniProtKB">
        <authorList>
            <consortium name="RefSeq"/>
        </authorList>
    </citation>
    <scope>IDENTIFICATION</scope>
    <source>
        <tissue evidence="5">Entire body</tissue>
    </source>
</reference>
<dbReference type="PROSITE" id="PS00061">
    <property type="entry name" value="ADH_SHORT"/>
    <property type="match status" value="1"/>
</dbReference>
<dbReference type="InParanoid" id="A0A7F5RP90"/>
<comment type="similarity">
    <text evidence="1 3">Belongs to the short-chain dehydrogenases/reductases (SDR) family.</text>
</comment>
<proteinExistence type="inferred from homology"/>
<evidence type="ECO:0000256" key="3">
    <source>
        <dbReference type="RuleBase" id="RU000363"/>
    </source>
</evidence>
<organism evidence="4 5">
    <name type="scientific">Agrilus planipennis</name>
    <name type="common">Emerald ash borer</name>
    <name type="synonym">Agrilus marcopoli</name>
    <dbReference type="NCBI Taxonomy" id="224129"/>
    <lineage>
        <taxon>Eukaryota</taxon>
        <taxon>Metazoa</taxon>
        <taxon>Ecdysozoa</taxon>
        <taxon>Arthropoda</taxon>
        <taxon>Hexapoda</taxon>
        <taxon>Insecta</taxon>
        <taxon>Pterygota</taxon>
        <taxon>Neoptera</taxon>
        <taxon>Endopterygota</taxon>
        <taxon>Coleoptera</taxon>
        <taxon>Polyphaga</taxon>
        <taxon>Elateriformia</taxon>
        <taxon>Buprestoidea</taxon>
        <taxon>Buprestidae</taxon>
        <taxon>Agrilinae</taxon>
        <taxon>Agrilus</taxon>
    </lineage>
</organism>
<dbReference type="InterPro" id="IPR036291">
    <property type="entry name" value="NAD(P)-bd_dom_sf"/>
</dbReference>
<dbReference type="PANTHER" id="PTHR43115">
    <property type="entry name" value="DEHYDROGENASE/REDUCTASE SDR FAMILY MEMBER 11"/>
    <property type="match status" value="1"/>
</dbReference>
<dbReference type="Pfam" id="PF00106">
    <property type="entry name" value="adh_short"/>
    <property type="match status" value="1"/>
</dbReference>
<dbReference type="PRINTS" id="PR00081">
    <property type="entry name" value="GDHRDH"/>
</dbReference>
<dbReference type="GeneID" id="108737072"/>
<dbReference type="FunCoup" id="A0A7F5RP90">
    <property type="interactions" value="196"/>
</dbReference>
<dbReference type="PRINTS" id="PR00080">
    <property type="entry name" value="SDRFAMILY"/>
</dbReference>
<dbReference type="InterPro" id="IPR020904">
    <property type="entry name" value="Sc_DH/Rdtase_CS"/>
</dbReference>
<evidence type="ECO:0000256" key="1">
    <source>
        <dbReference type="ARBA" id="ARBA00006484"/>
    </source>
</evidence>
<sequence>MDRWVEKVAVVTGASAGIGAAIAEALVKEGLIVAGFARRTDRVEKLAKKLQDANAKGKLHAVKVDMTKENEIIDGFNWVKKNLGPIHVLVNNAGVARFDALIDSDTQKWRDIFDTNVIGLSIATREAVKDMRANNVDGHIIHINSIVGHQVLNFQGINAYPASKHAITALSETLRHEFIQNKLKIKITSISPGYVISDFREASGIKIDPDSSLLDAEGLNPEDVANSVLYVLGTPPHVQIQELTIRPVGDQY</sequence>
<evidence type="ECO:0000313" key="5">
    <source>
        <dbReference type="RefSeq" id="XP_025837715.1"/>
    </source>
</evidence>
<dbReference type="Proteomes" id="UP000192223">
    <property type="component" value="Unplaced"/>
</dbReference>
<dbReference type="GO" id="GO:0016616">
    <property type="term" value="F:oxidoreductase activity, acting on the CH-OH group of donors, NAD or NADP as acceptor"/>
    <property type="evidence" value="ECO:0007669"/>
    <property type="project" value="UniProtKB-ARBA"/>
</dbReference>
<dbReference type="OrthoDB" id="1933717at2759"/>
<accession>A0A7F5RP90</accession>
<name>A0A7F5RP90_AGRPL</name>
<keyword evidence="4" id="KW-1185">Reference proteome</keyword>
<dbReference type="FunFam" id="3.40.50.720:FF:000047">
    <property type="entry name" value="NADP-dependent L-serine/L-allo-threonine dehydrogenase"/>
    <property type="match status" value="1"/>
</dbReference>
<dbReference type="SUPFAM" id="SSF51735">
    <property type="entry name" value="NAD(P)-binding Rossmann-fold domains"/>
    <property type="match status" value="1"/>
</dbReference>
<dbReference type="AlphaFoldDB" id="A0A7F5RP90"/>
<dbReference type="KEGG" id="apln:108737072"/>
<evidence type="ECO:0000256" key="2">
    <source>
        <dbReference type="ARBA" id="ARBA00023002"/>
    </source>
</evidence>
<evidence type="ECO:0000313" key="4">
    <source>
        <dbReference type="Proteomes" id="UP000192223"/>
    </source>
</evidence>
<protein>
    <submittedName>
        <fullName evidence="5">Farnesol dehydrogenase-like isoform X1</fullName>
    </submittedName>
</protein>
<keyword evidence="2" id="KW-0560">Oxidoreductase</keyword>
<dbReference type="InterPro" id="IPR002347">
    <property type="entry name" value="SDR_fam"/>
</dbReference>
<gene>
    <name evidence="5" type="primary">LOC108737072</name>
</gene>